<gene>
    <name evidence="1" type="ORF">H2198_005489</name>
</gene>
<comment type="caution">
    <text evidence="1">The sequence shown here is derived from an EMBL/GenBank/DDBJ whole genome shotgun (WGS) entry which is preliminary data.</text>
</comment>
<protein>
    <submittedName>
        <fullName evidence="1">Uncharacterized protein</fullName>
    </submittedName>
</protein>
<reference evidence="1" key="1">
    <citation type="submission" date="2022-10" db="EMBL/GenBank/DDBJ databases">
        <title>Culturing micro-colonial fungi from biological soil crusts in the Mojave desert and describing Neophaeococcomyces mojavensis, and introducing the new genera and species Taxawa tesnikishii.</title>
        <authorList>
            <person name="Kurbessoian T."/>
            <person name="Stajich J.E."/>
        </authorList>
    </citation>
    <scope>NUCLEOTIDE SEQUENCE</scope>
    <source>
        <strain evidence="1">JES_112</strain>
    </source>
</reference>
<evidence type="ECO:0000313" key="2">
    <source>
        <dbReference type="Proteomes" id="UP001172386"/>
    </source>
</evidence>
<accession>A0ACC3A625</accession>
<proteinExistence type="predicted"/>
<organism evidence="1 2">
    <name type="scientific">Neophaeococcomyces mojaviensis</name>
    <dbReference type="NCBI Taxonomy" id="3383035"/>
    <lineage>
        <taxon>Eukaryota</taxon>
        <taxon>Fungi</taxon>
        <taxon>Dikarya</taxon>
        <taxon>Ascomycota</taxon>
        <taxon>Pezizomycotina</taxon>
        <taxon>Eurotiomycetes</taxon>
        <taxon>Chaetothyriomycetidae</taxon>
        <taxon>Chaetothyriales</taxon>
        <taxon>Chaetothyriales incertae sedis</taxon>
        <taxon>Neophaeococcomyces</taxon>
    </lineage>
</organism>
<keyword evidence="2" id="KW-1185">Reference proteome</keyword>
<evidence type="ECO:0000313" key="1">
    <source>
        <dbReference type="EMBL" id="KAJ9655692.1"/>
    </source>
</evidence>
<dbReference type="Proteomes" id="UP001172386">
    <property type="component" value="Unassembled WGS sequence"/>
</dbReference>
<sequence>MRLINTETLEFEEFEGDEDCPPWAILSHRWEDDEVTYQDAKISGLWYINKKGGGKIKLAARLALAASLNYVWVDTCCIDKNSSAELSEAINSMWSWYKRAEVCFAYLSDIEPGQENEFQFSLWFTRGWTLQELIAPHNVVFYNKEWSKLGTKLTLAKAITSRTKIPVEVLAQKVNLYTLPIAQRMAWARSRNCRRIEDTAYSLLGIFDVNMPLLYGEGKKAFKRLQEEIIKQTNDHTILLWTPTHAQGIGKLLAPSPDCFDHNIHFRFRPSRRIVKSYSVTNIGLSIALPLVPWYMNTYLALLDCEVAHEPSSAAVWRTPGLFLRRKGESNLFEKVIVGTRNFAFYDSAYSDRSSWKQIHDIYIALDNFSAAPDTAKIAQTTYGSWASMYLQDAQADRELYGFFIRSVDTAWQNLLRDSRILTEHSLSEYIVEMRSGSAGTALIILLPRYSLLPTAINAVKLGFDFDFKPCCVLGKVDDVIRDPFMFRGRDFDTAYQSTDLQDDASVKSLTSIDFTESRGWQSVDSAPVLLPSEAGCWIFKGDKLTGLSVLLGQENDLCVSQCKTRVRLTREKVKERITWVFDLHFSSCPGVYCGSAHQRHGQLEQQLSIEAPEITVQSP</sequence>
<name>A0ACC3A625_9EURO</name>
<dbReference type="EMBL" id="JAPDRQ010000091">
    <property type="protein sequence ID" value="KAJ9655692.1"/>
    <property type="molecule type" value="Genomic_DNA"/>
</dbReference>